<dbReference type="Pfam" id="PF16933">
    <property type="entry name" value="PelG"/>
    <property type="match status" value="1"/>
</dbReference>
<feature type="transmembrane region" description="Helical" evidence="1">
    <location>
        <begin position="66"/>
        <end position="90"/>
    </location>
</feature>
<gene>
    <name evidence="2" type="ORF">B1A_00627</name>
</gene>
<name>T1DHB9_9ZZZZ</name>
<keyword evidence="1" id="KW-0472">Membrane</keyword>
<sequence length="142" mass="15294">MNFADNRSIYFTVIGVTILVGIPLAGLMVLSLDLPALVGVASFNLLVVLMLLWVTTALVSTLHDYGAVGIAFFLGSLTSVLGTLLGARYGGVAGALWGYLMGQGLIVTLLAVRIFVEFPGKIFWNRTFVRFLKQRANLMLLG</sequence>
<reference evidence="2" key="2">
    <citation type="journal article" date="2014" name="ISME J.">
        <title>Microbial stratification in low pH oxic and suboxic macroscopic growths along an acid mine drainage.</title>
        <authorList>
            <person name="Mendez-Garcia C."/>
            <person name="Mesa V."/>
            <person name="Sprenger R.R."/>
            <person name="Richter M."/>
            <person name="Diez M.S."/>
            <person name="Solano J."/>
            <person name="Bargiela R."/>
            <person name="Golyshina O.V."/>
            <person name="Manteca A."/>
            <person name="Ramos J.L."/>
            <person name="Gallego J.R."/>
            <person name="Llorente I."/>
            <person name="Martins Dos Santos V.A."/>
            <person name="Jensen O.N."/>
            <person name="Pelaez A.I."/>
            <person name="Sanchez J."/>
            <person name="Ferrer M."/>
        </authorList>
    </citation>
    <scope>NUCLEOTIDE SEQUENCE</scope>
</reference>
<organism evidence="2">
    <name type="scientific">mine drainage metagenome</name>
    <dbReference type="NCBI Taxonomy" id="410659"/>
    <lineage>
        <taxon>unclassified sequences</taxon>
        <taxon>metagenomes</taxon>
        <taxon>ecological metagenomes</taxon>
    </lineage>
</organism>
<comment type="caution">
    <text evidence="2">The sequence shown here is derived from an EMBL/GenBank/DDBJ whole genome shotgun (WGS) entry which is preliminary data.</text>
</comment>
<accession>T1DHB9</accession>
<keyword evidence="1" id="KW-0812">Transmembrane</keyword>
<keyword evidence="1" id="KW-1133">Transmembrane helix</keyword>
<feature type="transmembrane region" description="Helical" evidence="1">
    <location>
        <begin position="36"/>
        <end position="59"/>
    </location>
</feature>
<evidence type="ECO:0000256" key="1">
    <source>
        <dbReference type="SAM" id="Phobius"/>
    </source>
</evidence>
<dbReference type="EMBL" id="AUZX01000474">
    <property type="protein sequence ID" value="EQD80689.1"/>
    <property type="molecule type" value="Genomic_DNA"/>
</dbReference>
<reference evidence="2" key="1">
    <citation type="submission" date="2013-08" db="EMBL/GenBank/DDBJ databases">
        <authorList>
            <person name="Mendez C."/>
            <person name="Richter M."/>
            <person name="Ferrer M."/>
            <person name="Sanchez J."/>
        </authorList>
    </citation>
    <scope>NUCLEOTIDE SEQUENCE</scope>
</reference>
<feature type="non-terminal residue" evidence="2">
    <location>
        <position position="142"/>
    </location>
</feature>
<feature type="transmembrane region" description="Helical" evidence="1">
    <location>
        <begin position="96"/>
        <end position="116"/>
    </location>
</feature>
<protein>
    <submittedName>
        <fullName evidence="2">Uncharacterized protein</fullName>
    </submittedName>
</protein>
<proteinExistence type="predicted"/>
<evidence type="ECO:0000313" key="2">
    <source>
        <dbReference type="EMBL" id="EQD80689.1"/>
    </source>
</evidence>
<dbReference type="InterPro" id="IPR031617">
    <property type="entry name" value="PelG"/>
</dbReference>
<dbReference type="AlphaFoldDB" id="T1DHB9"/>
<feature type="transmembrane region" description="Helical" evidence="1">
    <location>
        <begin position="9"/>
        <end position="30"/>
    </location>
</feature>